<evidence type="ECO:0000256" key="1">
    <source>
        <dbReference type="SAM" id="MobiDB-lite"/>
    </source>
</evidence>
<dbReference type="SUPFAM" id="SSF144064">
    <property type="entry name" value="Heme iron utilization protein-like"/>
    <property type="match status" value="1"/>
</dbReference>
<protein>
    <recommendedName>
        <fullName evidence="2">Haemin-degrading HemS/ChuX domain-containing protein</fullName>
    </recommendedName>
</protein>
<accession>A0ABX1I3J9</accession>
<keyword evidence="4" id="KW-1185">Reference proteome</keyword>
<feature type="domain" description="Haemin-degrading HemS/ChuX" evidence="2">
    <location>
        <begin position="186"/>
        <end position="295"/>
    </location>
</feature>
<comment type="caution">
    <text evidence="3">The sequence shown here is derived from an EMBL/GenBank/DDBJ whole genome shotgun (WGS) entry which is preliminary data.</text>
</comment>
<organism evidence="3 4">
    <name type="scientific">Marichromatium bheemlicum</name>
    <dbReference type="NCBI Taxonomy" id="365339"/>
    <lineage>
        <taxon>Bacteria</taxon>
        <taxon>Pseudomonadati</taxon>
        <taxon>Pseudomonadota</taxon>
        <taxon>Gammaproteobacteria</taxon>
        <taxon>Chromatiales</taxon>
        <taxon>Chromatiaceae</taxon>
        <taxon>Marichromatium</taxon>
    </lineage>
</organism>
<reference evidence="3 4" key="1">
    <citation type="submission" date="2020-04" db="EMBL/GenBank/DDBJ databases">
        <title>Draft Whole-Genome sequence of Marichromatium bheemlicum DSM 18632, type strain.</title>
        <authorList>
            <person name="Kyndt J.A."/>
            <person name="Meyer T.E."/>
        </authorList>
    </citation>
    <scope>NUCLEOTIDE SEQUENCE [LARGE SCALE GENOMIC DNA]</scope>
    <source>
        <strain evidence="3 4">DSM 18632</strain>
    </source>
</reference>
<dbReference type="EMBL" id="JAAXKX010000001">
    <property type="protein sequence ID" value="NKN31907.1"/>
    <property type="molecule type" value="Genomic_DNA"/>
</dbReference>
<dbReference type="Gene3D" id="3.40.1570.10">
    <property type="entry name" value="HemS/ChuS/ChuX like domains"/>
    <property type="match status" value="2"/>
</dbReference>
<dbReference type="InterPro" id="IPR007845">
    <property type="entry name" value="HemS/ChuX_dom"/>
</dbReference>
<dbReference type="RefSeq" id="WP_168665867.1">
    <property type="nucleotide sequence ID" value="NZ_JAAXKX010000001.1"/>
</dbReference>
<sequence>MHATRPASLAPVVPLHPPAHPPGHRPWQALLWDLGCLDRVWIETETLGIRLAQQALLQGIRIRDHYAWLRGRGFALHGFLTHWHGLHARPRGLQIEDAAGATLLGLSLRHEASDFALRALLHAHADERRRDTPNRRRRDPPPRPAAWHGPEDPATRHDLAEVCGWLRLHPPRLRDHGRLTLVDHELVGCLFEALADQGRALRLLTGTRGAAQCFSGVFHSHHRRAGPWLQLIGDGARLRLDTGAIDSAWVFQPHGASRRQLRLYDDSGRALALIEDQPALDGSEDPIWRTLINALSD</sequence>
<dbReference type="Proteomes" id="UP000740754">
    <property type="component" value="Unassembled WGS sequence"/>
</dbReference>
<dbReference type="InterPro" id="IPR053733">
    <property type="entry name" value="Heme_Transport_Util_sf"/>
</dbReference>
<evidence type="ECO:0000313" key="3">
    <source>
        <dbReference type="EMBL" id="NKN31907.1"/>
    </source>
</evidence>
<feature type="region of interest" description="Disordered" evidence="1">
    <location>
        <begin position="127"/>
        <end position="154"/>
    </location>
</feature>
<evidence type="ECO:0000313" key="4">
    <source>
        <dbReference type="Proteomes" id="UP000740754"/>
    </source>
</evidence>
<proteinExistence type="predicted"/>
<evidence type="ECO:0000259" key="2">
    <source>
        <dbReference type="Pfam" id="PF05171"/>
    </source>
</evidence>
<gene>
    <name evidence="3" type="ORF">HF203_01525</name>
</gene>
<dbReference type="Pfam" id="PF05171">
    <property type="entry name" value="HemS"/>
    <property type="match status" value="1"/>
</dbReference>
<name>A0ABX1I3J9_9GAMM</name>